<feature type="transmembrane region" description="Helical" evidence="1">
    <location>
        <begin position="7"/>
        <end position="25"/>
    </location>
</feature>
<evidence type="ECO:0000313" key="2">
    <source>
        <dbReference type="EMBL" id="PAV27679.1"/>
    </source>
</evidence>
<feature type="transmembrane region" description="Helical" evidence="1">
    <location>
        <begin position="31"/>
        <end position="55"/>
    </location>
</feature>
<dbReference type="Pfam" id="PF14146">
    <property type="entry name" value="DUF4305"/>
    <property type="match status" value="1"/>
</dbReference>
<accession>A0A2A2I7H5</accession>
<organism evidence="2 3">
    <name type="scientific">Virgibacillus profundi</name>
    <dbReference type="NCBI Taxonomy" id="2024555"/>
    <lineage>
        <taxon>Bacteria</taxon>
        <taxon>Bacillati</taxon>
        <taxon>Bacillota</taxon>
        <taxon>Bacilli</taxon>
        <taxon>Bacillales</taxon>
        <taxon>Bacillaceae</taxon>
        <taxon>Virgibacillus</taxon>
    </lineage>
</organism>
<keyword evidence="3" id="KW-1185">Reference proteome</keyword>
<keyword evidence="1" id="KW-0472">Membrane</keyword>
<dbReference type="InterPro" id="IPR025426">
    <property type="entry name" value="DUF4305"/>
</dbReference>
<gene>
    <name evidence="2" type="ORF">CIL05_20725</name>
</gene>
<proteinExistence type="predicted"/>
<dbReference type="AlphaFoldDB" id="A0A2A2I7H5"/>
<dbReference type="OrthoDB" id="2355666at2"/>
<keyword evidence="1" id="KW-1133">Transmembrane helix</keyword>
<sequence>MMRTSPLIMAIVYFIMGIFFVYIAVQSADETIWNFTTVVIALFATLDFGVSIRLISIHFRIKNKKKE</sequence>
<dbReference type="EMBL" id="NPOA01000023">
    <property type="protein sequence ID" value="PAV27679.1"/>
    <property type="molecule type" value="Genomic_DNA"/>
</dbReference>
<dbReference type="Proteomes" id="UP000218887">
    <property type="component" value="Unassembled WGS sequence"/>
</dbReference>
<protein>
    <submittedName>
        <fullName evidence="2">DUF4305 domain-containing protein</fullName>
    </submittedName>
</protein>
<comment type="caution">
    <text evidence="2">The sequence shown here is derived from an EMBL/GenBank/DDBJ whole genome shotgun (WGS) entry which is preliminary data.</text>
</comment>
<reference evidence="2 3" key="1">
    <citation type="submission" date="2017-08" db="EMBL/GenBank/DDBJ databases">
        <title>Virgibacillus indicus sp. nov. and Virgibacillus profoundi sp. nov, two moderately halophilic bacteria isolated from marine sediment by using the Microfluidic Streak Plate.</title>
        <authorList>
            <person name="Xu B."/>
            <person name="Hu B."/>
            <person name="Wang J."/>
            <person name="Zhu Y."/>
            <person name="Huang L."/>
            <person name="Du W."/>
            <person name="Huang Y."/>
        </authorList>
    </citation>
    <scope>NUCLEOTIDE SEQUENCE [LARGE SCALE GENOMIC DNA]</scope>
    <source>
        <strain evidence="2 3">IO3-P3-H5</strain>
    </source>
</reference>
<keyword evidence="1" id="KW-0812">Transmembrane</keyword>
<evidence type="ECO:0000313" key="3">
    <source>
        <dbReference type="Proteomes" id="UP000218887"/>
    </source>
</evidence>
<name>A0A2A2I7H5_9BACI</name>
<evidence type="ECO:0000256" key="1">
    <source>
        <dbReference type="SAM" id="Phobius"/>
    </source>
</evidence>